<evidence type="ECO:0000313" key="2">
    <source>
        <dbReference type="Proteomes" id="UP000247780"/>
    </source>
</evidence>
<evidence type="ECO:0000313" key="1">
    <source>
        <dbReference type="EMBL" id="PXV82491.1"/>
    </source>
</evidence>
<protein>
    <submittedName>
        <fullName evidence="1">Uncharacterized protein DUF3168</fullName>
    </submittedName>
</protein>
<organism evidence="1 2">
    <name type="scientific">Nitrosomonas eutropha</name>
    <dbReference type="NCBI Taxonomy" id="916"/>
    <lineage>
        <taxon>Bacteria</taxon>
        <taxon>Pseudomonadati</taxon>
        <taxon>Pseudomonadota</taxon>
        <taxon>Betaproteobacteria</taxon>
        <taxon>Nitrosomonadales</taxon>
        <taxon>Nitrosomonadaceae</taxon>
        <taxon>Nitrosomonas</taxon>
    </lineage>
</organism>
<accession>A0ABX5M8W8</accession>
<sequence length="120" mass="13495">MIPIFSICAADLGVQALLGKKPTRLYQFGMAPSIPVSPYAVWRQVSGVPAAYLGDRPDVDSFTLQVDVFAKTPEISREVVDVLRDALEPHCYISSWGMEGRDPETELHRINFDIDFIIRR</sequence>
<comment type="caution">
    <text evidence="1">The sequence shown here is derived from an EMBL/GenBank/DDBJ whole genome shotgun (WGS) entry which is preliminary data.</text>
</comment>
<dbReference type="RefSeq" id="WP_011634516.1">
    <property type="nucleotide sequence ID" value="NZ_QICQ01000007.1"/>
</dbReference>
<keyword evidence="2" id="KW-1185">Reference proteome</keyword>
<dbReference type="InterPro" id="IPR021508">
    <property type="entry name" value="Gp17-like"/>
</dbReference>
<name>A0ABX5M8W8_9PROT</name>
<reference evidence="1 2" key="1">
    <citation type="submission" date="2018-04" db="EMBL/GenBank/DDBJ databases">
        <title>Active sludge and wastewater microbial communities from Klosterneuburg, Austria.</title>
        <authorList>
            <person name="Wagner M."/>
        </authorList>
    </citation>
    <scope>NUCLEOTIDE SEQUENCE [LARGE SCALE GENOMIC DNA]</scope>
    <source>
        <strain evidence="1 2">Nm 57</strain>
    </source>
</reference>
<dbReference type="Proteomes" id="UP000247780">
    <property type="component" value="Unassembled WGS sequence"/>
</dbReference>
<gene>
    <name evidence="1" type="ORF">C8R14_10763</name>
</gene>
<dbReference type="EMBL" id="QICQ01000007">
    <property type="protein sequence ID" value="PXV82491.1"/>
    <property type="molecule type" value="Genomic_DNA"/>
</dbReference>
<proteinExistence type="predicted"/>
<dbReference type="Pfam" id="PF11367">
    <property type="entry name" value="Tail_completion_gp17"/>
    <property type="match status" value="1"/>
</dbReference>